<feature type="region of interest" description="Disordered" evidence="1">
    <location>
        <begin position="9"/>
        <end position="39"/>
    </location>
</feature>
<sequence length="130" mass="14220">MSGNQIHVFGEAAGHKGTDGPNRVRAHKRPKRSHPTKKKSAHYFSVVLVRGCSLNATFGVCTYPTWGPPQGLCPPTASIQQTPFFFFLFFPLHIAQFNNSFGVGSFFLALQIASQNIHGTRSLLMVATTS</sequence>
<proteinExistence type="predicted"/>
<feature type="compositionally biased region" description="Basic residues" evidence="1">
    <location>
        <begin position="24"/>
        <end position="39"/>
    </location>
</feature>
<keyword evidence="3" id="KW-1185">Reference proteome</keyword>
<dbReference type="EMBL" id="JAYMYR010000010">
    <property type="protein sequence ID" value="KAK7334992.1"/>
    <property type="molecule type" value="Genomic_DNA"/>
</dbReference>
<protein>
    <submittedName>
        <fullName evidence="2">Uncharacterized protein</fullName>
    </submittedName>
</protein>
<organism evidence="2 3">
    <name type="scientific">Phaseolus coccineus</name>
    <name type="common">Scarlet runner bean</name>
    <name type="synonym">Phaseolus multiflorus</name>
    <dbReference type="NCBI Taxonomy" id="3886"/>
    <lineage>
        <taxon>Eukaryota</taxon>
        <taxon>Viridiplantae</taxon>
        <taxon>Streptophyta</taxon>
        <taxon>Embryophyta</taxon>
        <taxon>Tracheophyta</taxon>
        <taxon>Spermatophyta</taxon>
        <taxon>Magnoliopsida</taxon>
        <taxon>eudicotyledons</taxon>
        <taxon>Gunneridae</taxon>
        <taxon>Pentapetalae</taxon>
        <taxon>rosids</taxon>
        <taxon>fabids</taxon>
        <taxon>Fabales</taxon>
        <taxon>Fabaceae</taxon>
        <taxon>Papilionoideae</taxon>
        <taxon>50 kb inversion clade</taxon>
        <taxon>NPAAA clade</taxon>
        <taxon>indigoferoid/millettioid clade</taxon>
        <taxon>Phaseoleae</taxon>
        <taxon>Phaseolus</taxon>
    </lineage>
</organism>
<name>A0AAN9LFF2_PHACN</name>
<reference evidence="2 3" key="1">
    <citation type="submission" date="2024-01" db="EMBL/GenBank/DDBJ databases">
        <title>The genomes of 5 underutilized Papilionoideae crops provide insights into root nodulation and disease resistanc.</title>
        <authorList>
            <person name="Jiang F."/>
        </authorList>
    </citation>
    <scope>NUCLEOTIDE SEQUENCE [LARGE SCALE GENOMIC DNA]</scope>
    <source>
        <strain evidence="2">JINMINGXINNONG_FW02</strain>
        <tissue evidence="2">Leaves</tissue>
    </source>
</reference>
<evidence type="ECO:0000313" key="3">
    <source>
        <dbReference type="Proteomes" id="UP001374584"/>
    </source>
</evidence>
<evidence type="ECO:0000256" key="1">
    <source>
        <dbReference type="SAM" id="MobiDB-lite"/>
    </source>
</evidence>
<evidence type="ECO:0000313" key="2">
    <source>
        <dbReference type="EMBL" id="KAK7334992.1"/>
    </source>
</evidence>
<accession>A0AAN9LFF2</accession>
<dbReference type="AlphaFoldDB" id="A0AAN9LFF2"/>
<gene>
    <name evidence="2" type="ORF">VNO80_26761</name>
</gene>
<comment type="caution">
    <text evidence="2">The sequence shown here is derived from an EMBL/GenBank/DDBJ whole genome shotgun (WGS) entry which is preliminary data.</text>
</comment>
<dbReference type="Proteomes" id="UP001374584">
    <property type="component" value="Unassembled WGS sequence"/>
</dbReference>